<feature type="region of interest" description="Disordered" evidence="2">
    <location>
        <begin position="519"/>
        <end position="606"/>
    </location>
</feature>
<dbReference type="GeneTree" id="ENSGT00390000003220"/>
<feature type="region of interest" description="Disordered" evidence="2">
    <location>
        <begin position="1409"/>
        <end position="1432"/>
    </location>
</feature>
<reference evidence="3" key="1">
    <citation type="submission" date="2025-08" db="UniProtKB">
        <authorList>
            <consortium name="Ensembl"/>
        </authorList>
    </citation>
    <scope>IDENTIFICATION</scope>
</reference>
<accession>A0A2K6FCN0</accession>
<dbReference type="Pfam" id="PF15030">
    <property type="entry name" value="DUF4527"/>
    <property type="match status" value="1"/>
</dbReference>
<keyword evidence="4" id="KW-1185">Reference proteome</keyword>
<dbReference type="OMA" id="EGPCTWS"/>
<feature type="compositionally biased region" description="Basic and acidic residues" evidence="2">
    <location>
        <begin position="545"/>
        <end position="564"/>
    </location>
</feature>
<sequence length="1466" mass="160010">MEPIAKGRTEKNFSYVIRAPSSDGFDTMNLDVKVDTSWVFRDVEDSSEEPGCVPEASASSTDVDTGTLRKQLQSSKQKRLAVVDKYVTSESALRNRIQELELSEKKLLRKVDQLSARAAQERSAWLRAQEKLAALQGELASRVREKESVARRQLLRLREQLRRKDEALGRQAVALERCQRVQRRQLGLVREQECVLRAQVRRLERDVQRLCRAAGLLLARLHSAGPGPQGAEAAAELCALQARAEREREEAARRLREQRASECWLRWQLEELRCCVYGLTLSEIGLLGQVEDLAEQNRTLRQELGARAPAGHCSLPLGQVIDSSVPRLLSIHPSQPARSILHSTHSPTHPSTRQPWGGPCGWGCVEAGRGSSVSVSGPEAKGKLLGDLAGSDHEPLTLAARSLDEQILVVICGRSPGQCLDGSLRPVDLARISENLTAAPAPESFLLVQTCTLPPWGLAGDSALQLPLLLQEASPEGLQTPEVSDTRPLPADGAAGHPSWDCHQARSNPSLCQEVPRILNHRPPRKGPRDLKDTWNEGGGASRGRTKEGEARRTLGKKEEDLLDKCQPSQGSHEHLGLENGVRASEGVQDEVEASRSQAAAGCPGPPREFPMLLLQRGGPVSQGGPETLNKRDRAEGCVWGLLGGLPSEEEEGVPPATFSRAHGTKEFWPAGGQLLAGRGRVTGREDTQLRFGEALLLRAESPKGGGQEEEEKEVRHQEASSLGHRDVPEKPDSEEHEGEKTLFSVGERGLLHGWALPGGRGDPTSSPWAPSKGCDRYTLKIDEFAEEMEAYFQQLSILRLGGGRQRTAPVLAGENGRFARKWPSSGESACSQQIWGHQGLGVCSVEEAKARESGDGVKLGKTTALGSSGVLPGMLPGWGEAGPGPAEAPAEPLGDVERVRGRFQQLVSGLKEERSQALRDNIKLQGDQDRCHRRACALEKESEREGTATSRLERDNERLVGDISHLKRELDQYVQVIALLEDCNGKSYSRISELEEENENLKGNLRRLQKAASESVRTTEGTMERVALANGELRALISELGVSYKELVKEIALGMEGTVRDLRREKEGLLCRVRVLEREVTSLRSADVRGGGRLPGETQVLTVDKEVQVTHLSGPALEEETGPTGRQTGPSLGVENSPPSLVRRNTGVANALQGSVSRAGVKEARLEKEEERSRCSAAAGQAQRSPSDGPQDSKAEVPEEDPRLRARRLRHWVLTLQCQLRDQAAARRELQASRDRALHLQEELKGKLEELQRKQHEAHLAVTPLKAKIASLVQKCRQRNGLITHLLRELHRHAPANLPLSQLAQSMVNDAALAQYAATFLASGVPETSHHPDAESETTAVLRAQKCLLNPGVDGDLHSAPCLESWPISEAEWPAQTAQLDSLELPLPPEPTQDPGLWLAAVTVEPGPPAQQLQEKGGMPCPGLRADSPAAPAELLSPGRILAFHQELRQSIRGNPQVNKSPLEL</sequence>
<dbReference type="InterPro" id="IPR032771">
    <property type="entry name" value="DUF4527"/>
</dbReference>
<name>A0A2K6FCN0_PROCO</name>
<feature type="compositionally biased region" description="Basic and acidic residues" evidence="2">
    <location>
        <begin position="713"/>
        <end position="740"/>
    </location>
</feature>
<feature type="compositionally biased region" description="Basic and acidic residues" evidence="2">
    <location>
        <begin position="1192"/>
        <end position="1203"/>
    </location>
</feature>
<evidence type="ECO:0000313" key="3">
    <source>
        <dbReference type="Ensembl" id="ENSPCOP00000011742.1"/>
    </source>
</evidence>
<evidence type="ECO:0000256" key="1">
    <source>
        <dbReference type="SAM" id="Coils"/>
    </source>
</evidence>
<dbReference type="Proteomes" id="UP000233160">
    <property type="component" value="Unassembled WGS sequence"/>
</dbReference>
<dbReference type="PANTHER" id="PTHR36866:SF1">
    <property type="entry name" value="GENE 1043-RELATED"/>
    <property type="match status" value="1"/>
</dbReference>
<proteinExistence type="predicted"/>
<feature type="region of interest" description="Disordered" evidence="2">
    <location>
        <begin position="1114"/>
        <end position="1203"/>
    </location>
</feature>
<dbReference type="Ensembl" id="ENSPCOT00000022331.1">
    <property type="protein sequence ID" value="ENSPCOP00000011742.1"/>
    <property type="gene ID" value="ENSPCOG00000017393.1"/>
</dbReference>
<feature type="coiled-coil region" evidence="1">
    <location>
        <begin position="234"/>
        <end position="261"/>
    </location>
</feature>
<feature type="coiled-coil region" evidence="1">
    <location>
        <begin position="90"/>
        <end position="117"/>
    </location>
</feature>
<protein>
    <submittedName>
        <fullName evidence="3">Chromosome 4 open reading frame 50</fullName>
    </submittedName>
</protein>
<gene>
    <name evidence="3" type="primary">C4orf50</name>
</gene>
<reference evidence="3" key="2">
    <citation type="submission" date="2025-09" db="UniProtKB">
        <authorList>
            <consortium name="Ensembl"/>
        </authorList>
    </citation>
    <scope>IDENTIFICATION</scope>
</reference>
<dbReference type="PANTHER" id="PTHR36866">
    <property type="entry name" value="CHROMOSOME 4 OPEN READING FRAME 50"/>
    <property type="match status" value="1"/>
</dbReference>
<feature type="coiled-coil region" evidence="1">
    <location>
        <begin position="1224"/>
        <end position="1262"/>
    </location>
</feature>
<feature type="region of interest" description="Disordered" evidence="2">
    <location>
        <begin position="45"/>
        <end position="70"/>
    </location>
</feature>
<organism evidence="3 4">
    <name type="scientific">Propithecus coquereli</name>
    <name type="common">Coquerel's sifaka</name>
    <name type="synonym">Propithecus verreauxi coquereli</name>
    <dbReference type="NCBI Taxonomy" id="379532"/>
    <lineage>
        <taxon>Eukaryota</taxon>
        <taxon>Metazoa</taxon>
        <taxon>Chordata</taxon>
        <taxon>Craniata</taxon>
        <taxon>Vertebrata</taxon>
        <taxon>Euteleostomi</taxon>
        <taxon>Mammalia</taxon>
        <taxon>Eutheria</taxon>
        <taxon>Euarchontoglires</taxon>
        <taxon>Primates</taxon>
        <taxon>Strepsirrhini</taxon>
        <taxon>Lemuriformes</taxon>
        <taxon>Indriidae</taxon>
        <taxon>Propithecus</taxon>
    </lineage>
</organism>
<keyword evidence="1" id="KW-0175">Coiled coil</keyword>
<feature type="compositionally biased region" description="Basic and acidic residues" evidence="2">
    <location>
        <begin position="1161"/>
        <end position="1175"/>
    </location>
</feature>
<feature type="coiled-coil region" evidence="1">
    <location>
        <begin position="950"/>
        <end position="1019"/>
    </location>
</feature>
<evidence type="ECO:0000313" key="4">
    <source>
        <dbReference type="Proteomes" id="UP000233160"/>
    </source>
</evidence>
<feature type="compositionally biased region" description="Polar residues" evidence="2">
    <location>
        <begin position="57"/>
        <end position="70"/>
    </location>
</feature>
<evidence type="ECO:0000256" key="2">
    <source>
        <dbReference type="SAM" id="MobiDB-lite"/>
    </source>
</evidence>
<feature type="region of interest" description="Disordered" evidence="2">
    <location>
        <begin position="697"/>
        <end position="740"/>
    </location>
</feature>